<evidence type="ECO:0000256" key="1">
    <source>
        <dbReference type="ARBA" id="ARBA00022553"/>
    </source>
</evidence>
<dbReference type="InterPro" id="IPR009057">
    <property type="entry name" value="Homeodomain-like_sf"/>
</dbReference>
<dbReference type="eggNOG" id="COG4567">
    <property type="taxonomic scope" value="Bacteria"/>
</dbReference>
<dbReference type="InterPro" id="IPR001789">
    <property type="entry name" value="Sig_transdc_resp-reg_receiver"/>
</dbReference>
<proteinExistence type="predicted"/>
<organism evidence="4 5">
    <name type="scientific">Shewanella frigidimarina (strain NCIMB 400)</name>
    <dbReference type="NCBI Taxonomy" id="318167"/>
    <lineage>
        <taxon>Bacteria</taxon>
        <taxon>Pseudomonadati</taxon>
        <taxon>Pseudomonadota</taxon>
        <taxon>Gammaproteobacteria</taxon>
        <taxon>Alteromonadales</taxon>
        <taxon>Shewanellaceae</taxon>
        <taxon>Shewanella</taxon>
    </lineage>
</organism>
<dbReference type="InterPro" id="IPR050595">
    <property type="entry name" value="Bact_response_regulator"/>
</dbReference>
<dbReference type="EMBL" id="CP000447">
    <property type="protein sequence ID" value="ABI71693.1"/>
    <property type="molecule type" value="Genomic_DNA"/>
</dbReference>
<dbReference type="InterPro" id="IPR002197">
    <property type="entry name" value="HTH_Fis"/>
</dbReference>
<evidence type="ECO:0000313" key="5">
    <source>
        <dbReference type="Proteomes" id="UP000000684"/>
    </source>
</evidence>
<dbReference type="Gene3D" id="1.10.10.60">
    <property type="entry name" value="Homeodomain-like"/>
    <property type="match status" value="1"/>
</dbReference>
<evidence type="ECO:0000259" key="3">
    <source>
        <dbReference type="PROSITE" id="PS50110"/>
    </source>
</evidence>
<dbReference type="STRING" id="318167.Sfri_1844"/>
<evidence type="ECO:0000313" key="4">
    <source>
        <dbReference type="EMBL" id="ABI71693.1"/>
    </source>
</evidence>
<dbReference type="Proteomes" id="UP000000684">
    <property type="component" value="Chromosome"/>
</dbReference>
<sequence>MMNKLLIIEDDLALATILARRLGKHGFECKTCHHASDSLLMARQFVPTHIVLDMKLAEHNGLSLIKPLRQLLPNVHMVLLTGFASIATAVEAIRLGADNYLAKPVDTQTLLNALLVTPDTTTTYDDIEELPLNPKRVEWEHIQQVLATNNGNVSETARQLGMHRRTLQRKLLKKPTADNR</sequence>
<dbReference type="SUPFAM" id="SSF52172">
    <property type="entry name" value="CheY-like"/>
    <property type="match status" value="1"/>
</dbReference>
<dbReference type="SMART" id="SM00448">
    <property type="entry name" value="REC"/>
    <property type="match status" value="1"/>
</dbReference>
<feature type="domain" description="Response regulatory" evidence="3">
    <location>
        <begin position="4"/>
        <end position="118"/>
    </location>
</feature>
<dbReference type="GO" id="GO:0000160">
    <property type="term" value="P:phosphorelay signal transduction system"/>
    <property type="evidence" value="ECO:0007669"/>
    <property type="project" value="InterPro"/>
</dbReference>
<dbReference type="GO" id="GO:0043565">
    <property type="term" value="F:sequence-specific DNA binding"/>
    <property type="evidence" value="ECO:0007669"/>
    <property type="project" value="InterPro"/>
</dbReference>
<dbReference type="Pfam" id="PF00072">
    <property type="entry name" value="Response_reg"/>
    <property type="match status" value="1"/>
</dbReference>
<dbReference type="PROSITE" id="PS50110">
    <property type="entry name" value="RESPONSE_REGULATORY"/>
    <property type="match status" value="1"/>
</dbReference>
<dbReference type="PRINTS" id="PR01590">
    <property type="entry name" value="HTHFIS"/>
</dbReference>
<name>Q082X2_SHEFN</name>
<dbReference type="CDD" id="cd17563">
    <property type="entry name" value="REC_RegA-like"/>
    <property type="match status" value="1"/>
</dbReference>
<dbReference type="PANTHER" id="PTHR44591:SF3">
    <property type="entry name" value="RESPONSE REGULATORY DOMAIN-CONTAINING PROTEIN"/>
    <property type="match status" value="1"/>
</dbReference>
<dbReference type="KEGG" id="sfr:Sfri_1844"/>
<dbReference type="Pfam" id="PF02954">
    <property type="entry name" value="HTH_8"/>
    <property type="match status" value="1"/>
</dbReference>
<dbReference type="SUPFAM" id="SSF46689">
    <property type="entry name" value="Homeodomain-like"/>
    <property type="match status" value="1"/>
</dbReference>
<evidence type="ECO:0000256" key="2">
    <source>
        <dbReference type="PROSITE-ProRule" id="PRU00169"/>
    </source>
</evidence>
<keyword evidence="1 2" id="KW-0597">Phosphoprotein</keyword>
<dbReference type="HOGENOM" id="CLU_000445_69_6_6"/>
<accession>Q082X2</accession>
<gene>
    <name evidence="4" type="ordered locus">Sfri_1844</name>
</gene>
<dbReference type="Gene3D" id="3.40.50.2300">
    <property type="match status" value="1"/>
</dbReference>
<dbReference type="PANTHER" id="PTHR44591">
    <property type="entry name" value="STRESS RESPONSE REGULATOR PROTEIN 1"/>
    <property type="match status" value="1"/>
</dbReference>
<keyword evidence="5" id="KW-1185">Reference proteome</keyword>
<dbReference type="AlphaFoldDB" id="Q082X2"/>
<feature type="modified residue" description="4-aspartylphosphate" evidence="2">
    <location>
        <position position="53"/>
    </location>
</feature>
<reference evidence="4 5" key="1">
    <citation type="submission" date="2006-08" db="EMBL/GenBank/DDBJ databases">
        <title>Complete sequence of Shewanella frigidimarina NCIMB 400.</title>
        <authorList>
            <consortium name="US DOE Joint Genome Institute"/>
            <person name="Copeland A."/>
            <person name="Lucas S."/>
            <person name="Lapidus A."/>
            <person name="Barry K."/>
            <person name="Detter J.C."/>
            <person name="Glavina del Rio T."/>
            <person name="Hammon N."/>
            <person name="Israni S."/>
            <person name="Dalin E."/>
            <person name="Tice H."/>
            <person name="Pitluck S."/>
            <person name="Fredrickson J.K."/>
            <person name="Kolker E."/>
            <person name="McCuel L.A."/>
            <person name="DiChristina T."/>
            <person name="Nealson K.H."/>
            <person name="Newman D."/>
            <person name="Tiedje J.M."/>
            <person name="Zhou J."/>
            <person name="Romine M.F."/>
            <person name="Culley D.E."/>
            <person name="Serres M."/>
            <person name="Chertkov O."/>
            <person name="Brettin T."/>
            <person name="Bruce D."/>
            <person name="Han C."/>
            <person name="Tapia R."/>
            <person name="Gilna P."/>
            <person name="Schmutz J."/>
            <person name="Larimer F."/>
            <person name="Land M."/>
            <person name="Hauser L."/>
            <person name="Kyrpides N."/>
            <person name="Mikhailova N."/>
            <person name="Richardson P."/>
        </authorList>
    </citation>
    <scope>NUCLEOTIDE SEQUENCE [LARGE SCALE GENOMIC DNA]</scope>
    <source>
        <strain evidence="4 5">NCIMB 400</strain>
    </source>
</reference>
<protein>
    <submittedName>
        <fullName evidence="4">Response regulator receiver protein</fullName>
    </submittedName>
</protein>
<dbReference type="InterPro" id="IPR011006">
    <property type="entry name" value="CheY-like_superfamily"/>
</dbReference>